<dbReference type="PRINTS" id="PR00413">
    <property type="entry name" value="HADHALOGNASE"/>
</dbReference>
<dbReference type="InterPro" id="IPR023214">
    <property type="entry name" value="HAD_sf"/>
</dbReference>
<dbReference type="NCBIfam" id="TIGR01493">
    <property type="entry name" value="HAD-SF-IA-v2"/>
    <property type="match status" value="1"/>
</dbReference>
<accession>A0A1I4ZVF5</accession>
<dbReference type="Pfam" id="PF00702">
    <property type="entry name" value="Hydrolase"/>
    <property type="match status" value="1"/>
</dbReference>
<dbReference type="Proteomes" id="UP000199614">
    <property type="component" value="Unassembled WGS sequence"/>
</dbReference>
<dbReference type="PANTHER" id="PTHR43316">
    <property type="entry name" value="HYDROLASE, HALOACID DELAHOGENASE-RELATED"/>
    <property type="match status" value="1"/>
</dbReference>
<reference evidence="2 3" key="1">
    <citation type="submission" date="2016-10" db="EMBL/GenBank/DDBJ databases">
        <authorList>
            <person name="de Groot N.N."/>
        </authorList>
    </citation>
    <scope>NUCLEOTIDE SEQUENCE [LARGE SCALE GENOMIC DNA]</scope>
    <source>
        <strain evidence="2 3">CGMCC 4.1877</strain>
    </source>
</reference>
<dbReference type="STRING" id="260086.SAMN05216207_101630"/>
<evidence type="ECO:0000313" key="2">
    <source>
        <dbReference type="EMBL" id="SFN54033.1"/>
    </source>
</evidence>
<dbReference type="EMBL" id="FOUY01000016">
    <property type="protein sequence ID" value="SFN54033.1"/>
    <property type="molecule type" value="Genomic_DNA"/>
</dbReference>
<keyword evidence="3" id="KW-1185">Reference proteome</keyword>
<dbReference type="Gene3D" id="3.40.50.1000">
    <property type="entry name" value="HAD superfamily/HAD-like"/>
    <property type="match status" value="1"/>
</dbReference>
<dbReference type="InterPro" id="IPR051540">
    <property type="entry name" value="S-2-haloacid_dehalogenase"/>
</dbReference>
<dbReference type="RefSeq" id="WP_093344086.1">
    <property type="nucleotide sequence ID" value="NZ_FOUY01000016.1"/>
</dbReference>
<dbReference type="SFLD" id="SFLDS00003">
    <property type="entry name" value="Haloacid_Dehalogenase"/>
    <property type="match status" value="1"/>
</dbReference>
<keyword evidence="1 2" id="KW-0378">Hydrolase</keyword>
<dbReference type="InterPro" id="IPR006439">
    <property type="entry name" value="HAD-SF_hydro_IA"/>
</dbReference>
<organism evidence="2 3">
    <name type="scientific">Pseudonocardia ammonioxydans</name>
    <dbReference type="NCBI Taxonomy" id="260086"/>
    <lineage>
        <taxon>Bacteria</taxon>
        <taxon>Bacillati</taxon>
        <taxon>Actinomycetota</taxon>
        <taxon>Actinomycetes</taxon>
        <taxon>Pseudonocardiales</taxon>
        <taxon>Pseudonocardiaceae</taxon>
        <taxon>Pseudonocardia</taxon>
    </lineage>
</organism>
<gene>
    <name evidence="2" type="ORF">SAMN05216207_101630</name>
</gene>
<sequence>MAGFRALTFDVVGTLIDFETGILDGVRAQGVTTPDEQVLAGFAAAEDLQQQLTPELPFTQMLDPISRRMGLPEPAALRASITTWPAFPDAPGALARLHRGHRLVAFTNADRAATAAFARTLGDPFDDVVTVDDVRVNKPDPQFFAWGLARLDAAGIGREEVLHVAQSRYHDIGTAHRLGLATCWVERRRGRAGTGATPAPAAAVEPDLHVADLAELTGLLGVPA</sequence>
<dbReference type="GO" id="GO:0016787">
    <property type="term" value="F:hydrolase activity"/>
    <property type="evidence" value="ECO:0007669"/>
    <property type="project" value="UniProtKB-KW"/>
</dbReference>
<dbReference type="PANTHER" id="PTHR43316:SF3">
    <property type="entry name" value="HALOACID DEHALOGENASE, TYPE II (AFU_ORTHOLOGUE AFUA_2G07750)-RELATED"/>
    <property type="match status" value="1"/>
</dbReference>
<dbReference type="InterPro" id="IPR036412">
    <property type="entry name" value="HAD-like_sf"/>
</dbReference>
<protein>
    <submittedName>
        <fullName evidence="2">Putative hydrolase of the HAD superfamily</fullName>
    </submittedName>
</protein>
<proteinExistence type="predicted"/>
<dbReference type="Gene3D" id="1.10.150.750">
    <property type="match status" value="1"/>
</dbReference>
<evidence type="ECO:0000313" key="3">
    <source>
        <dbReference type="Proteomes" id="UP000199614"/>
    </source>
</evidence>
<dbReference type="SFLD" id="SFLDG01129">
    <property type="entry name" value="C1.5:_HAD__Beta-PGM__Phosphata"/>
    <property type="match status" value="1"/>
</dbReference>
<dbReference type="AlphaFoldDB" id="A0A1I4ZVF5"/>
<dbReference type="SUPFAM" id="SSF56784">
    <property type="entry name" value="HAD-like"/>
    <property type="match status" value="1"/>
</dbReference>
<evidence type="ECO:0000256" key="1">
    <source>
        <dbReference type="ARBA" id="ARBA00022801"/>
    </source>
</evidence>
<dbReference type="OrthoDB" id="3774052at2"/>
<name>A0A1I4ZVF5_PSUAM</name>